<evidence type="ECO:0000256" key="3">
    <source>
        <dbReference type="SAM" id="MobiDB-lite"/>
    </source>
</evidence>
<gene>
    <name evidence="5" type="ORF">B0I71DRAFT_126918</name>
    <name evidence="4" type="ORF">YALI1_E17377g</name>
</gene>
<dbReference type="EMBL" id="CP017557">
    <property type="protein sequence ID" value="AOW05410.1"/>
    <property type="molecule type" value="Genomic_DNA"/>
</dbReference>
<name>A0A1H6Q7W6_YARLL</name>
<dbReference type="RefSeq" id="XP_503938.1">
    <property type="nucleotide sequence ID" value="XM_503938.1"/>
</dbReference>
<dbReference type="GO" id="GO:0035493">
    <property type="term" value="P:SNARE complex assembly"/>
    <property type="evidence" value="ECO:0007669"/>
    <property type="project" value="TreeGrafter"/>
</dbReference>
<evidence type="ECO:0000313" key="6">
    <source>
        <dbReference type="Proteomes" id="UP000182444"/>
    </source>
</evidence>
<dbReference type="KEGG" id="yli:2911509"/>
<keyword evidence="1 2" id="KW-0175">Coiled coil</keyword>
<dbReference type="eggNOG" id="KOG2896">
    <property type="taxonomic scope" value="Eukaryota"/>
</dbReference>
<dbReference type="GeneID" id="2911509"/>
<dbReference type="PANTHER" id="PTHR15157">
    <property type="entry name" value="UV RADIATION RESISTANCE-ASSOCIATED GENE PROTEIN"/>
    <property type="match status" value="1"/>
</dbReference>
<dbReference type="EMBL" id="KZ858950">
    <property type="protein sequence ID" value="RDW28729.1"/>
    <property type="molecule type" value="Genomic_DNA"/>
</dbReference>
<organism evidence="4 6">
    <name type="scientific">Yarrowia lipolytica</name>
    <name type="common">Candida lipolytica</name>
    <dbReference type="NCBI Taxonomy" id="4952"/>
    <lineage>
        <taxon>Eukaryota</taxon>
        <taxon>Fungi</taxon>
        <taxon>Dikarya</taxon>
        <taxon>Ascomycota</taxon>
        <taxon>Saccharomycotina</taxon>
        <taxon>Dipodascomycetes</taxon>
        <taxon>Dipodascales</taxon>
        <taxon>Dipodascales incertae sedis</taxon>
        <taxon>Yarrowia</taxon>
    </lineage>
</organism>
<dbReference type="GO" id="GO:0005768">
    <property type="term" value="C:endosome"/>
    <property type="evidence" value="ECO:0007669"/>
    <property type="project" value="TreeGrafter"/>
</dbReference>
<dbReference type="OrthoDB" id="72772at2759"/>
<evidence type="ECO:0008006" key="8">
    <source>
        <dbReference type="Google" id="ProtNLM"/>
    </source>
</evidence>
<dbReference type="Pfam" id="PF17649">
    <property type="entry name" value="VPS38"/>
    <property type="match status" value="1"/>
</dbReference>
<accession>A0A1H6Q7W6</accession>
<dbReference type="PANTHER" id="PTHR15157:SF5">
    <property type="entry name" value="UV RADIATION RESISTANCE-ASSOCIATED GENE PROTEIN"/>
    <property type="match status" value="1"/>
</dbReference>
<dbReference type="Proteomes" id="UP000182444">
    <property type="component" value="Chromosome 1E"/>
</dbReference>
<dbReference type="GO" id="GO:0000323">
    <property type="term" value="C:lytic vacuole"/>
    <property type="evidence" value="ECO:0007669"/>
    <property type="project" value="TreeGrafter"/>
</dbReference>
<dbReference type="OMA" id="HAKECKT"/>
<protein>
    <recommendedName>
        <fullName evidence="8">UV radiation resistance protein and autophagy-related subunit 14-domain-containing protein</fullName>
    </recommendedName>
</protein>
<dbReference type="Proteomes" id="UP000256601">
    <property type="component" value="Unassembled WGS sequence"/>
</dbReference>
<dbReference type="VEuPathDB" id="FungiDB:YALI1_E17377g"/>
<evidence type="ECO:0000313" key="7">
    <source>
        <dbReference type="Proteomes" id="UP000256601"/>
    </source>
</evidence>
<feature type="coiled-coil region" evidence="2">
    <location>
        <begin position="296"/>
        <end position="357"/>
    </location>
</feature>
<evidence type="ECO:0000313" key="5">
    <source>
        <dbReference type="EMBL" id="RDW28729.1"/>
    </source>
</evidence>
<sequence>MGHRDRHKLTLASSKRRLRHVHRLSFANVVCVRGKNDLKSISSALATPLDTPPTRPASPFITNHDSQFRVSQKGFLPFVTAKKATSTNVSITTKGESEPENGVHDETTEPKTNGKELMPAPTITSVTECPAPTPEVEISRGPSTDSLNDELMEYHPPTAFFSIHDPEHKDEPIYVSSLFVHESNFGADLDFDKNYRDLKEIVVVLWLEDSDDAELFRPSVYRVDLSSLRYIGQDESTARRQSQLVLSLDDGCFTPGTPSAFLHQVSSSSGLRTPAEPLNATSFDQMLKVLNMEHLVKDAEHTRQTISKEVETLTRNRELMTMAERSQNYTTAEIARIKEAQAELATTKFKLDQKRAKLVQDIETRRAYLRSGEMLQDKAREALQDVPTDLHKQVQDEKRALFDIRKQALQQLCEIFPITHRNGSYAIAGLSLTSPDEHEQTFAYSLTCELLMLLSGLFEIPLKYPITRVGAHHAIFDPVSVITGSRAFPLFPSSLQYRFEYAVLLLNKDIQMILELLKIPIADGRETLGMLAILLAVNM</sequence>
<reference evidence="5 7" key="2">
    <citation type="submission" date="2018-07" db="EMBL/GenBank/DDBJ databases">
        <title>Draft Genome Assemblies for Five Robust Yarrowia lipolytica Strains Exhibiting High Lipid Production and Pentose Sugar Utilization and Sugar Alcohol Secretion from Undetoxified Lignocellulosic Biomass Hydrolysates.</title>
        <authorList>
            <consortium name="DOE Joint Genome Institute"/>
            <person name="Walker C."/>
            <person name="Ryu S."/>
            <person name="Na H."/>
            <person name="Zane M."/>
            <person name="LaButti K."/>
            <person name="Lipzen A."/>
            <person name="Haridas S."/>
            <person name="Barry K."/>
            <person name="Grigoriev I.V."/>
            <person name="Quarterman J."/>
            <person name="Slininger P."/>
            <person name="Dien B."/>
            <person name="Trinh C.T."/>
        </authorList>
    </citation>
    <scope>NUCLEOTIDE SEQUENCE [LARGE SCALE GENOMIC DNA]</scope>
    <source>
        <strain evidence="5 7">YB392</strain>
    </source>
</reference>
<dbReference type="GO" id="GO:0000149">
    <property type="term" value="F:SNARE binding"/>
    <property type="evidence" value="ECO:0007669"/>
    <property type="project" value="TreeGrafter"/>
</dbReference>
<feature type="region of interest" description="Disordered" evidence="3">
    <location>
        <begin position="89"/>
        <end position="118"/>
    </location>
</feature>
<dbReference type="VEuPathDB" id="FungiDB:YALI0_E14344g"/>
<reference evidence="4 6" key="1">
    <citation type="journal article" date="2016" name="PLoS ONE">
        <title>Sequence Assembly of Yarrowia lipolytica Strain W29/CLIB89 Shows Transposable Element Diversity.</title>
        <authorList>
            <person name="Magnan C."/>
            <person name="Yu J."/>
            <person name="Chang I."/>
            <person name="Jahn E."/>
            <person name="Kanomata Y."/>
            <person name="Wu J."/>
            <person name="Zeller M."/>
            <person name="Oakes M."/>
            <person name="Baldi P."/>
            <person name="Sandmeyer S."/>
        </authorList>
    </citation>
    <scope>NUCLEOTIDE SEQUENCE [LARGE SCALE GENOMIC DNA]</scope>
    <source>
        <strain evidence="4">CLIB89</strain>
        <strain evidence="6">CLIB89(W29)</strain>
    </source>
</reference>
<dbReference type="GO" id="GO:0034272">
    <property type="term" value="C:phosphatidylinositol 3-kinase complex, class III, type II"/>
    <property type="evidence" value="ECO:0007669"/>
    <property type="project" value="InterPro"/>
</dbReference>
<evidence type="ECO:0000256" key="1">
    <source>
        <dbReference type="ARBA" id="ARBA00023054"/>
    </source>
</evidence>
<proteinExistence type="predicted"/>
<dbReference type="InterPro" id="IPR040939">
    <property type="entry name" value="Vps38"/>
</dbReference>
<dbReference type="AlphaFoldDB" id="A0A1H6Q7W6"/>
<evidence type="ECO:0000256" key="2">
    <source>
        <dbReference type="SAM" id="Coils"/>
    </source>
</evidence>
<feature type="compositionally biased region" description="Basic and acidic residues" evidence="3">
    <location>
        <begin position="95"/>
        <end position="114"/>
    </location>
</feature>
<evidence type="ECO:0000313" key="4">
    <source>
        <dbReference type="EMBL" id="AOW05410.1"/>
    </source>
</evidence>